<feature type="chain" id="PRO_5009311196" evidence="1">
    <location>
        <begin position="23"/>
        <end position="452"/>
    </location>
</feature>
<sequence>MLITSALFSYLLILTDWRQVSYFPPIQPLHFASRHANSPTPSTSCCRYNSCKCAIYWHPTFRIFRNSSLGVRRLKRNCGCSSFCNCSQQSPYFSQLYQPSCLCQQGPSCQSLCSTAELVRKIFNLAIFVYCILNLLHISNSDCLTTCIRACLPTCSRNSGDSFQCSAQCRNTCQGTCRVAAMHAAHIKVLISCGRKLRSNYDSCFTSINILYNEINLNAFQEYNPQIVILLKFKKSTAVNSGAPQCIPQCQPQCTEKCIQKASTINIQIELKTCPCEELCLKGCLQQDHNPNKCNSVCTQVCENNCRASSISKPQEPVLDFHSPDCLAICEQINKKITKQIPKEQCAPSCQPLCEPQSISIIHVARYASKTASMNARQALLHSVLLGPVCVLWSTVAEVFSCLCTVLCCSVFEETSKTCLNQWIKCSVVLAKPSIFSILQTSGAFITLIMNP</sequence>
<feature type="signal peptide" evidence="1">
    <location>
        <begin position="1"/>
        <end position="22"/>
    </location>
</feature>
<protein>
    <submittedName>
        <fullName evidence="3">TIL domain-containing protein</fullName>
    </submittedName>
</protein>
<proteinExistence type="predicted"/>
<accession>A0A1I7XEB1</accession>
<name>A0A1I7XEB1_HETBA</name>
<keyword evidence="2" id="KW-1185">Reference proteome</keyword>
<dbReference type="WBParaSite" id="Hba_15873">
    <property type="protein sequence ID" value="Hba_15873"/>
    <property type="gene ID" value="Hba_15873"/>
</dbReference>
<organism evidence="2 3">
    <name type="scientific">Heterorhabditis bacteriophora</name>
    <name type="common">Entomopathogenic nematode worm</name>
    <dbReference type="NCBI Taxonomy" id="37862"/>
    <lineage>
        <taxon>Eukaryota</taxon>
        <taxon>Metazoa</taxon>
        <taxon>Ecdysozoa</taxon>
        <taxon>Nematoda</taxon>
        <taxon>Chromadorea</taxon>
        <taxon>Rhabditida</taxon>
        <taxon>Rhabditina</taxon>
        <taxon>Rhabditomorpha</taxon>
        <taxon>Strongyloidea</taxon>
        <taxon>Heterorhabditidae</taxon>
        <taxon>Heterorhabditis</taxon>
    </lineage>
</organism>
<evidence type="ECO:0000313" key="3">
    <source>
        <dbReference type="WBParaSite" id="Hba_15873"/>
    </source>
</evidence>
<dbReference type="Proteomes" id="UP000095283">
    <property type="component" value="Unplaced"/>
</dbReference>
<evidence type="ECO:0000256" key="1">
    <source>
        <dbReference type="SAM" id="SignalP"/>
    </source>
</evidence>
<reference evidence="3" key="1">
    <citation type="submission" date="2016-11" db="UniProtKB">
        <authorList>
            <consortium name="WormBaseParasite"/>
        </authorList>
    </citation>
    <scope>IDENTIFICATION</scope>
</reference>
<evidence type="ECO:0000313" key="2">
    <source>
        <dbReference type="Proteomes" id="UP000095283"/>
    </source>
</evidence>
<dbReference type="AlphaFoldDB" id="A0A1I7XEB1"/>
<keyword evidence="1" id="KW-0732">Signal</keyword>